<proteinExistence type="predicted"/>
<dbReference type="KEGG" id="bhg:I6G56_25300"/>
<organism evidence="1 2">
    <name type="scientific">Burkholderia humptydooensis</name>
    <dbReference type="NCBI Taxonomy" id="430531"/>
    <lineage>
        <taxon>Bacteria</taxon>
        <taxon>Pseudomonadati</taxon>
        <taxon>Pseudomonadota</taxon>
        <taxon>Betaproteobacteria</taxon>
        <taxon>Burkholderiales</taxon>
        <taxon>Burkholderiaceae</taxon>
        <taxon>Burkholderia</taxon>
        <taxon>pseudomallei group</taxon>
    </lineage>
</organism>
<sequence length="64" mass="6733">MAGQKALRTAFGRSAAAAADGSILVVRIFSRLMNSDAFFPFSDMSVTFEQVTGRAFFAAAVPGV</sequence>
<evidence type="ECO:0000313" key="2">
    <source>
        <dbReference type="Proteomes" id="UP000594943"/>
    </source>
</evidence>
<dbReference type="EMBL" id="CP065687">
    <property type="protein sequence ID" value="QPS47715.1"/>
    <property type="molecule type" value="Genomic_DNA"/>
</dbReference>
<name>A0A7T2U8R8_9BURK</name>
<evidence type="ECO:0000313" key="1">
    <source>
        <dbReference type="EMBL" id="QPS47715.1"/>
    </source>
</evidence>
<accession>A0A7T2U8R8</accession>
<dbReference type="AlphaFoldDB" id="A0A7T2U8R8"/>
<dbReference type="RefSeq" id="WP_006027778.1">
    <property type="nucleotide sequence ID" value="NZ_CP013382.1"/>
</dbReference>
<gene>
    <name evidence="1" type="ORF">I6G56_25300</name>
</gene>
<dbReference type="Proteomes" id="UP000594943">
    <property type="component" value="Chromosome 2"/>
</dbReference>
<protein>
    <submittedName>
        <fullName evidence="1">Uncharacterized protein</fullName>
    </submittedName>
</protein>
<reference evidence="1 2" key="1">
    <citation type="submission" date="2020-12" db="EMBL/GenBank/DDBJ databases">
        <title>FDA dAtabase for Regulatory Grade micrObial Sequences (FDA-ARGOS): Supporting development and validation of Infectious Disease Dx tests.</title>
        <authorList>
            <person name="Nelson B."/>
            <person name="Plummer A."/>
            <person name="Tallon L."/>
            <person name="Sadzewicz L."/>
            <person name="Zhao X."/>
            <person name="Boylan J."/>
            <person name="Ott S."/>
            <person name="Bowen H."/>
            <person name="Vavikolanu K."/>
            <person name="Mehta A."/>
            <person name="Aluvathingal J."/>
            <person name="Nadendla S."/>
            <person name="Myers T."/>
            <person name="Yan Y."/>
            <person name="Sichtig H."/>
        </authorList>
    </citation>
    <scope>NUCLEOTIDE SEQUENCE [LARGE SCALE GENOMIC DNA]</scope>
    <source>
        <strain evidence="1 2">FDAARGOS_899</strain>
    </source>
</reference>